<evidence type="ECO:0000313" key="3">
    <source>
        <dbReference type="Proteomes" id="UP000593561"/>
    </source>
</evidence>
<keyword evidence="3" id="KW-1185">Reference proteome</keyword>
<feature type="compositionally biased region" description="Basic residues" evidence="1">
    <location>
        <begin position="19"/>
        <end position="35"/>
    </location>
</feature>
<evidence type="ECO:0000256" key="1">
    <source>
        <dbReference type="SAM" id="MobiDB-lite"/>
    </source>
</evidence>
<sequence length="35" mass="4160">MLEMMPMVTPNRSAGERKLMKKPKTFPKSKNWRIP</sequence>
<name>A0A7J8TE32_GOSDV</name>
<dbReference type="EMBL" id="JABFAC010245876">
    <property type="protein sequence ID" value="MBA0636427.1"/>
    <property type="molecule type" value="Genomic_DNA"/>
</dbReference>
<comment type="caution">
    <text evidence="2">The sequence shown here is derived from an EMBL/GenBank/DDBJ whole genome shotgun (WGS) entry which is preliminary data.</text>
</comment>
<accession>A0A7J8TE32</accession>
<dbReference type="Proteomes" id="UP000593561">
    <property type="component" value="Unassembled WGS sequence"/>
</dbReference>
<dbReference type="AlphaFoldDB" id="A0A7J8TE32"/>
<protein>
    <submittedName>
        <fullName evidence="2">Uncharacterized protein</fullName>
    </submittedName>
</protein>
<proteinExistence type="predicted"/>
<feature type="region of interest" description="Disordered" evidence="1">
    <location>
        <begin position="1"/>
        <end position="35"/>
    </location>
</feature>
<organism evidence="2 3">
    <name type="scientific">Gossypium davidsonii</name>
    <name type="common">Davidson's cotton</name>
    <name type="synonym">Gossypium klotzschianum subsp. davidsonii</name>
    <dbReference type="NCBI Taxonomy" id="34287"/>
    <lineage>
        <taxon>Eukaryota</taxon>
        <taxon>Viridiplantae</taxon>
        <taxon>Streptophyta</taxon>
        <taxon>Embryophyta</taxon>
        <taxon>Tracheophyta</taxon>
        <taxon>Spermatophyta</taxon>
        <taxon>Magnoliopsida</taxon>
        <taxon>eudicotyledons</taxon>
        <taxon>Gunneridae</taxon>
        <taxon>Pentapetalae</taxon>
        <taxon>rosids</taxon>
        <taxon>malvids</taxon>
        <taxon>Malvales</taxon>
        <taxon>Malvaceae</taxon>
        <taxon>Malvoideae</taxon>
        <taxon>Gossypium</taxon>
    </lineage>
</organism>
<evidence type="ECO:0000313" key="2">
    <source>
        <dbReference type="EMBL" id="MBA0636427.1"/>
    </source>
</evidence>
<gene>
    <name evidence="2" type="ORF">Godav_021829</name>
</gene>
<reference evidence="2 3" key="1">
    <citation type="journal article" date="2019" name="Genome Biol. Evol.">
        <title>Insights into the evolution of the New World diploid cottons (Gossypium, subgenus Houzingenia) based on genome sequencing.</title>
        <authorList>
            <person name="Grover C.E."/>
            <person name="Arick M.A. 2nd"/>
            <person name="Thrash A."/>
            <person name="Conover J.L."/>
            <person name="Sanders W.S."/>
            <person name="Peterson D.G."/>
            <person name="Frelichowski J.E."/>
            <person name="Scheffler J.A."/>
            <person name="Scheffler B.E."/>
            <person name="Wendel J.F."/>
        </authorList>
    </citation>
    <scope>NUCLEOTIDE SEQUENCE [LARGE SCALE GENOMIC DNA]</scope>
    <source>
        <strain evidence="2">27</strain>
        <tissue evidence="2">Leaf</tissue>
    </source>
</reference>